<proteinExistence type="predicted"/>
<name>A0A2I0VLQ4_9ASPA</name>
<protein>
    <submittedName>
        <fullName evidence="1">Uncharacterized protein</fullName>
    </submittedName>
</protein>
<reference evidence="1 2" key="2">
    <citation type="journal article" date="2017" name="Nature">
        <title>The Apostasia genome and the evolution of orchids.</title>
        <authorList>
            <person name="Zhang G.Q."/>
            <person name="Liu K.W."/>
            <person name="Li Z."/>
            <person name="Lohaus R."/>
            <person name="Hsiao Y.Y."/>
            <person name="Niu S.C."/>
            <person name="Wang J.Y."/>
            <person name="Lin Y.C."/>
            <person name="Xu Q."/>
            <person name="Chen L.J."/>
            <person name="Yoshida K."/>
            <person name="Fujiwara S."/>
            <person name="Wang Z.W."/>
            <person name="Zhang Y.Q."/>
            <person name="Mitsuda N."/>
            <person name="Wang M."/>
            <person name="Liu G.H."/>
            <person name="Pecoraro L."/>
            <person name="Huang H.X."/>
            <person name="Xiao X.J."/>
            <person name="Lin M."/>
            <person name="Wu X.Y."/>
            <person name="Wu W.L."/>
            <person name="Chen Y.Y."/>
            <person name="Chang S.B."/>
            <person name="Sakamoto S."/>
            <person name="Ohme-Takagi M."/>
            <person name="Yagi M."/>
            <person name="Zeng S.J."/>
            <person name="Shen C.Y."/>
            <person name="Yeh C.M."/>
            <person name="Luo Y.B."/>
            <person name="Tsai W.C."/>
            <person name="Van de Peer Y."/>
            <person name="Liu Z.J."/>
        </authorList>
    </citation>
    <scope>NUCLEOTIDE SEQUENCE [LARGE SCALE GENOMIC DNA]</scope>
    <source>
        <tissue evidence="1">The whole plant</tissue>
    </source>
</reference>
<gene>
    <name evidence="1" type="ORF">MA16_Dca005271</name>
</gene>
<evidence type="ECO:0000313" key="1">
    <source>
        <dbReference type="EMBL" id="PKU64348.1"/>
    </source>
</evidence>
<organism evidence="1 2">
    <name type="scientific">Dendrobium catenatum</name>
    <dbReference type="NCBI Taxonomy" id="906689"/>
    <lineage>
        <taxon>Eukaryota</taxon>
        <taxon>Viridiplantae</taxon>
        <taxon>Streptophyta</taxon>
        <taxon>Embryophyta</taxon>
        <taxon>Tracheophyta</taxon>
        <taxon>Spermatophyta</taxon>
        <taxon>Magnoliopsida</taxon>
        <taxon>Liliopsida</taxon>
        <taxon>Asparagales</taxon>
        <taxon>Orchidaceae</taxon>
        <taxon>Epidendroideae</taxon>
        <taxon>Malaxideae</taxon>
        <taxon>Dendrobiinae</taxon>
        <taxon>Dendrobium</taxon>
    </lineage>
</organism>
<sequence length="97" mass="10681">MYSPHRYLSPYHPQKSLLSNEEAHSSLHLFLLLASRIGCEACDPDAVGDDRLVVVVAVPGPQSMRGVDDVELAMAEARPRGFSPFFRGFPRKNLGVS</sequence>
<accession>A0A2I0VLQ4</accession>
<dbReference type="Proteomes" id="UP000233837">
    <property type="component" value="Unassembled WGS sequence"/>
</dbReference>
<keyword evidence="2" id="KW-1185">Reference proteome</keyword>
<dbReference type="AlphaFoldDB" id="A0A2I0VLQ4"/>
<dbReference type="EMBL" id="KZ503429">
    <property type="protein sequence ID" value="PKU64348.1"/>
    <property type="molecule type" value="Genomic_DNA"/>
</dbReference>
<evidence type="ECO:0000313" key="2">
    <source>
        <dbReference type="Proteomes" id="UP000233837"/>
    </source>
</evidence>
<reference evidence="1 2" key="1">
    <citation type="journal article" date="2016" name="Sci. Rep.">
        <title>The Dendrobium catenatum Lindl. genome sequence provides insights into polysaccharide synthase, floral development and adaptive evolution.</title>
        <authorList>
            <person name="Zhang G.Q."/>
            <person name="Xu Q."/>
            <person name="Bian C."/>
            <person name="Tsai W.C."/>
            <person name="Yeh C.M."/>
            <person name="Liu K.W."/>
            <person name="Yoshida K."/>
            <person name="Zhang L.S."/>
            <person name="Chang S.B."/>
            <person name="Chen F."/>
            <person name="Shi Y."/>
            <person name="Su Y.Y."/>
            <person name="Zhang Y.Q."/>
            <person name="Chen L.J."/>
            <person name="Yin Y."/>
            <person name="Lin M."/>
            <person name="Huang H."/>
            <person name="Deng H."/>
            <person name="Wang Z.W."/>
            <person name="Zhu S.L."/>
            <person name="Zhao X."/>
            <person name="Deng C."/>
            <person name="Niu S.C."/>
            <person name="Huang J."/>
            <person name="Wang M."/>
            <person name="Liu G.H."/>
            <person name="Yang H.J."/>
            <person name="Xiao X.J."/>
            <person name="Hsiao Y.Y."/>
            <person name="Wu W.L."/>
            <person name="Chen Y.Y."/>
            <person name="Mitsuda N."/>
            <person name="Ohme-Takagi M."/>
            <person name="Luo Y.B."/>
            <person name="Van de Peer Y."/>
            <person name="Liu Z.J."/>
        </authorList>
    </citation>
    <scope>NUCLEOTIDE SEQUENCE [LARGE SCALE GENOMIC DNA]</scope>
    <source>
        <tissue evidence="1">The whole plant</tissue>
    </source>
</reference>